<gene>
    <name evidence="15" type="ORF">HHL10_07060</name>
</gene>
<keyword evidence="7" id="KW-1133">Transmembrane helix</keyword>
<evidence type="ECO:0000256" key="4">
    <source>
        <dbReference type="ARBA" id="ARBA00022500"/>
    </source>
</evidence>
<dbReference type="PROSITE" id="PS50111">
    <property type="entry name" value="CHEMOTAXIS_TRANSDUC_2"/>
    <property type="match status" value="1"/>
</dbReference>
<evidence type="ECO:0000259" key="12">
    <source>
        <dbReference type="PROSITE" id="PS50111"/>
    </source>
</evidence>
<evidence type="ECO:0000259" key="13">
    <source>
        <dbReference type="PROSITE" id="PS50112"/>
    </source>
</evidence>
<comment type="similarity">
    <text evidence="9">Belongs to the methyl-accepting chemotaxis (MCP) protein family.</text>
</comment>
<dbReference type="Gene3D" id="3.30.450.20">
    <property type="entry name" value="PAS domain"/>
    <property type="match status" value="1"/>
</dbReference>
<feature type="region of interest" description="Disordered" evidence="11">
    <location>
        <begin position="518"/>
        <end position="539"/>
    </location>
</feature>
<dbReference type="InterPro" id="IPR000014">
    <property type="entry name" value="PAS"/>
</dbReference>
<dbReference type="NCBIfam" id="TIGR00229">
    <property type="entry name" value="sensory_box"/>
    <property type="match status" value="1"/>
</dbReference>
<feature type="domain" description="PAS" evidence="13">
    <location>
        <begin position="13"/>
        <end position="76"/>
    </location>
</feature>
<evidence type="ECO:0000256" key="9">
    <source>
        <dbReference type="ARBA" id="ARBA00029447"/>
    </source>
</evidence>
<keyword evidence="10" id="KW-0807">Transducer</keyword>
<keyword evidence="16" id="KW-1185">Reference proteome</keyword>
<keyword evidence="4" id="KW-0145">Chemotaxis</keyword>
<evidence type="ECO:0000256" key="5">
    <source>
        <dbReference type="ARBA" id="ARBA00022519"/>
    </source>
</evidence>
<dbReference type="PANTHER" id="PTHR43531:SF7">
    <property type="entry name" value="AEROTAXIS RECEPTOR"/>
    <property type="match status" value="1"/>
</dbReference>
<dbReference type="GO" id="GO:0007165">
    <property type="term" value="P:signal transduction"/>
    <property type="evidence" value="ECO:0007669"/>
    <property type="project" value="UniProtKB-KW"/>
</dbReference>
<keyword evidence="5" id="KW-0997">Cell inner membrane</keyword>
<comment type="caution">
    <text evidence="15">The sequence shown here is derived from an EMBL/GenBank/DDBJ whole genome shotgun (WGS) entry which is preliminary data.</text>
</comment>
<feature type="domain" description="HAMP" evidence="14">
    <location>
        <begin position="209"/>
        <end position="261"/>
    </location>
</feature>
<dbReference type="FunFam" id="1.10.287.950:FF:000001">
    <property type="entry name" value="Methyl-accepting chemotaxis sensory transducer"/>
    <property type="match status" value="1"/>
</dbReference>
<accession>A0A848F8R2</accession>
<comment type="subcellular location">
    <subcellularLocation>
        <location evidence="1">Cell inner membrane</location>
        <topology evidence="1">Multi-pass membrane protein</topology>
    </subcellularLocation>
</comment>
<reference evidence="15 16" key="1">
    <citation type="submission" date="2020-04" db="EMBL/GenBank/DDBJ databases">
        <title>Azohydromonas sp. isolated from soil.</title>
        <authorList>
            <person name="Dahal R.H."/>
        </authorList>
    </citation>
    <scope>NUCLEOTIDE SEQUENCE [LARGE SCALE GENOMIC DNA]</scope>
    <source>
        <strain evidence="15 16">G-1-1-14</strain>
    </source>
</reference>
<dbReference type="SMART" id="SM00283">
    <property type="entry name" value="MA"/>
    <property type="match status" value="1"/>
</dbReference>
<dbReference type="GO" id="GO:0005886">
    <property type="term" value="C:plasma membrane"/>
    <property type="evidence" value="ECO:0007669"/>
    <property type="project" value="UniProtKB-SubCell"/>
</dbReference>
<dbReference type="Gene3D" id="1.10.287.950">
    <property type="entry name" value="Methyl-accepting chemotaxis protein"/>
    <property type="match status" value="1"/>
</dbReference>
<evidence type="ECO:0000256" key="7">
    <source>
        <dbReference type="ARBA" id="ARBA00022989"/>
    </source>
</evidence>
<dbReference type="PROSITE" id="PS50112">
    <property type="entry name" value="PAS"/>
    <property type="match status" value="1"/>
</dbReference>
<name>A0A848F8R2_9BURK</name>
<keyword evidence="2" id="KW-1003">Cell membrane</keyword>
<dbReference type="SMART" id="SM00091">
    <property type="entry name" value="PAS"/>
    <property type="match status" value="1"/>
</dbReference>
<organism evidence="15 16">
    <name type="scientific">Azohydromonas caseinilytica</name>
    <dbReference type="NCBI Taxonomy" id="2728836"/>
    <lineage>
        <taxon>Bacteria</taxon>
        <taxon>Pseudomonadati</taxon>
        <taxon>Pseudomonadota</taxon>
        <taxon>Betaproteobacteria</taxon>
        <taxon>Burkholderiales</taxon>
        <taxon>Sphaerotilaceae</taxon>
        <taxon>Azohydromonas</taxon>
    </lineage>
</organism>
<dbReference type="SMART" id="SM00086">
    <property type="entry name" value="PAC"/>
    <property type="match status" value="1"/>
</dbReference>
<proteinExistence type="inferred from homology"/>
<dbReference type="InterPro" id="IPR013655">
    <property type="entry name" value="PAS_fold_3"/>
</dbReference>
<dbReference type="GO" id="GO:0052131">
    <property type="term" value="P:positive aerotaxis"/>
    <property type="evidence" value="ECO:0007669"/>
    <property type="project" value="UniProtKB-ARBA"/>
</dbReference>
<dbReference type="FunFam" id="3.30.450.20:FF:000046">
    <property type="entry name" value="Aerotaxis sensor receptor"/>
    <property type="match status" value="1"/>
</dbReference>
<dbReference type="PROSITE" id="PS50885">
    <property type="entry name" value="HAMP"/>
    <property type="match status" value="1"/>
</dbReference>
<dbReference type="Pfam" id="PF08447">
    <property type="entry name" value="PAS_3"/>
    <property type="match status" value="1"/>
</dbReference>
<feature type="domain" description="Methyl-accepting transducer" evidence="12">
    <location>
        <begin position="266"/>
        <end position="495"/>
    </location>
</feature>
<dbReference type="InterPro" id="IPR051310">
    <property type="entry name" value="MCP_chemotaxis"/>
</dbReference>
<evidence type="ECO:0000256" key="8">
    <source>
        <dbReference type="ARBA" id="ARBA00023136"/>
    </source>
</evidence>
<dbReference type="InterPro" id="IPR004090">
    <property type="entry name" value="Chemotax_Me-accpt_rcpt"/>
</dbReference>
<dbReference type="AlphaFoldDB" id="A0A848F8R2"/>
<evidence type="ECO:0000313" key="15">
    <source>
        <dbReference type="EMBL" id="NML14733.1"/>
    </source>
</evidence>
<dbReference type="GO" id="GO:0004888">
    <property type="term" value="F:transmembrane signaling receptor activity"/>
    <property type="evidence" value="ECO:0007669"/>
    <property type="project" value="InterPro"/>
</dbReference>
<evidence type="ECO:0000256" key="10">
    <source>
        <dbReference type="PROSITE-ProRule" id="PRU00284"/>
    </source>
</evidence>
<evidence type="ECO:0000256" key="2">
    <source>
        <dbReference type="ARBA" id="ARBA00022475"/>
    </source>
</evidence>
<dbReference type="PRINTS" id="PR00260">
    <property type="entry name" value="CHEMTRNSDUCR"/>
</dbReference>
<feature type="compositionally biased region" description="Low complexity" evidence="11">
    <location>
        <begin position="527"/>
        <end position="539"/>
    </location>
</feature>
<evidence type="ECO:0000259" key="14">
    <source>
        <dbReference type="PROSITE" id="PS50885"/>
    </source>
</evidence>
<evidence type="ECO:0000256" key="3">
    <source>
        <dbReference type="ARBA" id="ARBA00022481"/>
    </source>
</evidence>
<dbReference type="CDD" id="cd11386">
    <property type="entry name" value="MCP_signal"/>
    <property type="match status" value="1"/>
</dbReference>
<evidence type="ECO:0000256" key="6">
    <source>
        <dbReference type="ARBA" id="ARBA00022692"/>
    </source>
</evidence>
<dbReference type="Pfam" id="PF00015">
    <property type="entry name" value="MCPsignal"/>
    <property type="match status" value="1"/>
</dbReference>
<dbReference type="PANTHER" id="PTHR43531">
    <property type="entry name" value="PROTEIN ICFG"/>
    <property type="match status" value="1"/>
</dbReference>
<dbReference type="SUPFAM" id="SSF58104">
    <property type="entry name" value="Methyl-accepting chemotaxis protein (MCP) signaling domain"/>
    <property type="match status" value="1"/>
</dbReference>
<sequence length="539" mass="57451">MRNTGPVTGREYVLEDGMTLVSTTDLKSRITYCNPAFIQASGYAREELLGQPHNMIRHPDMPPEAFRDLWATLEEGLPWSGMVKNRRKNGDHYWVQANVTPVSEDGRTVGYMSVRVKPARELVEQAEALYARMREQPQRYALHHGAVHKRTLVGRLRTRLQFGLGGRVATLSLASTLASTGLAASGVHWTLALGAALGLGGGTALWLRRMAVAPLRDAVATANRLAAGQLGGAPTQGGDDDVSRLMRALAQLDVNLQAIVGDVRREVDGIRIASREISAGNGDLGARTEMQAGSLQQTVSSVEQIAGTLRHSAEHAEAARGLAQQASEAARQGGQSMQEMVQRMGEIREASLRIGEIIQVIDSISFQTNILALNAAVEAARAGEAGRGFAVVAGEVRALAQKTSGAAREIKTLIGAATERVEAGNALAESTGRTVRQSAQAVERVFDLIANMSRAAQEQADGVAQVNRAVTQLDSVTQQNAAMVEQLSAAAYSLARQAEIVADSVRIFRTGHHDDIAPAQLQGLDRPTAASTAPSTDTA</sequence>
<dbReference type="SUPFAM" id="SSF55785">
    <property type="entry name" value="PYP-like sensor domain (PAS domain)"/>
    <property type="match status" value="1"/>
</dbReference>
<dbReference type="InterPro" id="IPR003660">
    <property type="entry name" value="HAMP_dom"/>
</dbReference>
<evidence type="ECO:0000256" key="1">
    <source>
        <dbReference type="ARBA" id="ARBA00004429"/>
    </source>
</evidence>
<keyword evidence="3" id="KW-0488">Methylation</keyword>
<protein>
    <submittedName>
        <fullName evidence="15">PAS domain-containing protein</fullName>
    </submittedName>
</protein>
<keyword evidence="6" id="KW-0812">Transmembrane</keyword>
<dbReference type="InterPro" id="IPR004089">
    <property type="entry name" value="MCPsignal_dom"/>
</dbReference>
<keyword evidence="8" id="KW-0472">Membrane</keyword>
<dbReference type="InterPro" id="IPR001610">
    <property type="entry name" value="PAC"/>
</dbReference>
<dbReference type="CDD" id="cd00130">
    <property type="entry name" value="PAS"/>
    <property type="match status" value="1"/>
</dbReference>
<dbReference type="RefSeq" id="WP_169159627.1">
    <property type="nucleotide sequence ID" value="NZ_JABBFW010000003.1"/>
</dbReference>
<evidence type="ECO:0000256" key="11">
    <source>
        <dbReference type="SAM" id="MobiDB-lite"/>
    </source>
</evidence>
<dbReference type="EMBL" id="JABBFW010000003">
    <property type="protein sequence ID" value="NML14733.1"/>
    <property type="molecule type" value="Genomic_DNA"/>
</dbReference>
<dbReference type="InterPro" id="IPR035965">
    <property type="entry name" value="PAS-like_dom_sf"/>
</dbReference>
<evidence type="ECO:0000313" key="16">
    <source>
        <dbReference type="Proteomes" id="UP000574067"/>
    </source>
</evidence>
<dbReference type="Proteomes" id="UP000574067">
    <property type="component" value="Unassembled WGS sequence"/>
</dbReference>